<dbReference type="GO" id="GO:0046975">
    <property type="term" value="F:histone H3K36 methyltransferase activity"/>
    <property type="evidence" value="ECO:0007669"/>
    <property type="project" value="TreeGrafter"/>
</dbReference>
<dbReference type="GO" id="GO:0003697">
    <property type="term" value="F:single-stranded DNA binding"/>
    <property type="evidence" value="ECO:0007669"/>
    <property type="project" value="TreeGrafter"/>
</dbReference>
<dbReference type="Proteomes" id="UP000515154">
    <property type="component" value="Unplaced"/>
</dbReference>
<dbReference type="InterPro" id="IPR036397">
    <property type="entry name" value="RNaseH_sf"/>
</dbReference>
<protein>
    <submittedName>
        <fullName evidence="2">Histone-lysine N-methyltransferase SETMAR-like</fullName>
    </submittedName>
</protein>
<evidence type="ECO:0000313" key="1">
    <source>
        <dbReference type="Proteomes" id="UP000515154"/>
    </source>
</evidence>
<evidence type="ECO:0000313" key="2">
    <source>
        <dbReference type="RefSeq" id="XP_029656210.2"/>
    </source>
</evidence>
<dbReference type="GO" id="GO:0042800">
    <property type="term" value="F:histone H3K4 methyltransferase activity"/>
    <property type="evidence" value="ECO:0007669"/>
    <property type="project" value="TreeGrafter"/>
</dbReference>
<dbReference type="GO" id="GO:0035861">
    <property type="term" value="C:site of double-strand break"/>
    <property type="evidence" value="ECO:0007669"/>
    <property type="project" value="TreeGrafter"/>
</dbReference>
<name>A0A6P7U1S9_9MOLL</name>
<dbReference type="GO" id="GO:0015074">
    <property type="term" value="P:DNA integration"/>
    <property type="evidence" value="ECO:0007669"/>
    <property type="project" value="TreeGrafter"/>
</dbReference>
<dbReference type="GO" id="GO:0005634">
    <property type="term" value="C:nucleus"/>
    <property type="evidence" value="ECO:0007669"/>
    <property type="project" value="TreeGrafter"/>
</dbReference>
<reference evidence="2" key="1">
    <citation type="submission" date="2025-08" db="UniProtKB">
        <authorList>
            <consortium name="RefSeq"/>
        </authorList>
    </citation>
    <scope>IDENTIFICATION</scope>
</reference>
<dbReference type="GO" id="GO:0000793">
    <property type="term" value="C:condensed chromosome"/>
    <property type="evidence" value="ECO:0007669"/>
    <property type="project" value="TreeGrafter"/>
</dbReference>
<sequence length="233" mass="26377">MSGPLGSNFDVVPSAPITTRWYDKSDVGVDIEKGGMPSFLALYLLAKTRKSICEVYGESTIRRWFAKFKTGEFSLEADSRSGRPSKLDEDVLKTINFDVYCRQLANLNQKIKELRPEAANRKGVVFQYDNTRPHVSLATRTKLYELGWDILPHPPYSDIAPSDYHLFLSLQNSFQGKTFNDLDGVKMHLDNFFSSKPVKFYADGISKLPGRWAKGQHLFGSQHGSTIDSDSRR</sequence>
<dbReference type="GO" id="GO:0000014">
    <property type="term" value="F:single-stranded DNA endodeoxyribonuclease activity"/>
    <property type="evidence" value="ECO:0007669"/>
    <property type="project" value="TreeGrafter"/>
</dbReference>
<organism evidence="1 2">
    <name type="scientific">Octopus sinensis</name>
    <name type="common">East Asian common octopus</name>
    <dbReference type="NCBI Taxonomy" id="2607531"/>
    <lineage>
        <taxon>Eukaryota</taxon>
        <taxon>Metazoa</taxon>
        <taxon>Spiralia</taxon>
        <taxon>Lophotrochozoa</taxon>
        <taxon>Mollusca</taxon>
        <taxon>Cephalopoda</taxon>
        <taxon>Coleoidea</taxon>
        <taxon>Octopodiformes</taxon>
        <taxon>Octopoda</taxon>
        <taxon>Incirrata</taxon>
        <taxon>Octopodidae</taxon>
        <taxon>Octopus</taxon>
    </lineage>
</organism>
<accession>A0A6P7U1S9</accession>
<dbReference type="GO" id="GO:0031297">
    <property type="term" value="P:replication fork processing"/>
    <property type="evidence" value="ECO:0007669"/>
    <property type="project" value="TreeGrafter"/>
</dbReference>
<dbReference type="KEGG" id="osn:115230135"/>
<dbReference type="RefSeq" id="XP_029656210.2">
    <property type="nucleotide sequence ID" value="XM_029800350.2"/>
</dbReference>
<keyword evidence="1" id="KW-1185">Reference proteome</keyword>
<proteinExistence type="predicted"/>
<dbReference type="PANTHER" id="PTHR46060:SF2">
    <property type="entry name" value="HISTONE-LYSINE N-METHYLTRANSFERASE SETMAR"/>
    <property type="match status" value="1"/>
</dbReference>
<dbReference type="GO" id="GO:0044774">
    <property type="term" value="P:mitotic DNA integrity checkpoint signaling"/>
    <property type="evidence" value="ECO:0007669"/>
    <property type="project" value="TreeGrafter"/>
</dbReference>
<dbReference type="Gene3D" id="3.30.420.10">
    <property type="entry name" value="Ribonuclease H-like superfamily/Ribonuclease H"/>
    <property type="match status" value="1"/>
</dbReference>
<gene>
    <name evidence="2" type="primary">LOC115230135</name>
</gene>
<dbReference type="InterPro" id="IPR052709">
    <property type="entry name" value="Transposase-MT_Hybrid"/>
</dbReference>
<dbReference type="AlphaFoldDB" id="A0A6P7U1S9"/>
<dbReference type="GO" id="GO:0044547">
    <property type="term" value="F:DNA topoisomerase binding"/>
    <property type="evidence" value="ECO:0007669"/>
    <property type="project" value="TreeGrafter"/>
</dbReference>
<dbReference type="GO" id="GO:0003690">
    <property type="term" value="F:double-stranded DNA binding"/>
    <property type="evidence" value="ECO:0007669"/>
    <property type="project" value="TreeGrafter"/>
</dbReference>
<dbReference type="PANTHER" id="PTHR46060">
    <property type="entry name" value="MARINER MOS1 TRANSPOSASE-LIKE PROTEIN"/>
    <property type="match status" value="1"/>
</dbReference>
<dbReference type="GO" id="GO:0000729">
    <property type="term" value="P:DNA double-strand break processing"/>
    <property type="evidence" value="ECO:0007669"/>
    <property type="project" value="TreeGrafter"/>
</dbReference>
<dbReference type="GO" id="GO:0006303">
    <property type="term" value="P:double-strand break repair via nonhomologous end joining"/>
    <property type="evidence" value="ECO:0007669"/>
    <property type="project" value="TreeGrafter"/>
</dbReference>